<dbReference type="Gene3D" id="3.40.50.10610">
    <property type="entry name" value="ABC-type transport auxiliary lipoprotein component"/>
    <property type="match status" value="1"/>
</dbReference>
<accession>A0A5C1QPC1</accession>
<dbReference type="GO" id="GO:0031241">
    <property type="term" value="C:periplasmic side of cell outer membrane"/>
    <property type="evidence" value="ECO:0007669"/>
    <property type="project" value="TreeGrafter"/>
</dbReference>
<dbReference type="KEGG" id="ock:EXM22_16480"/>
<reference evidence="2 3" key="1">
    <citation type="submission" date="2019-02" db="EMBL/GenBank/DDBJ databases">
        <title>Complete Genome Sequence and Methylome Analysis of free living Spirochaetas.</title>
        <authorList>
            <person name="Fomenkov A."/>
            <person name="Dubinina G."/>
            <person name="Leshcheva N."/>
            <person name="Mikheeva N."/>
            <person name="Grabovich M."/>
            <person name="Vincze T."/>
            <person name="Roberts R.J."/>
        </authorList>
    </citation>
    <scope>NUCLEOTIDE SEQUENCE [LARGE SCALE GENOMIC DNA]</scope>
    <source>
        <strain evidence="2 3">K2</strain>
    </source>
</reference>
<sequence length="197" mass="22017">MKRLLPLGIILLVLSGCASTKVSRISSDEVIDLSGRWNDTDSRLTAEEIVADVLSRPWLDDFLASNGEKPVLIVGTVSNKSSEHIEVLTFIKDIEKELINSGRIRFVANKEERQEVREEREDQQSNATEATAKALASETGADFMLQGVITSITDAVDGEKVIKYQVAMELIHLENNEKVWIGSNEVKKFIKQSKSNW</sequence>
<dbReference type="AlphaFoldDB" id="A0A5C1QPC1"/>
<dbReference type="InterPro" id="IPR014094">
    <property type="entry name" value="LpoB"/>
</dbReference>
<keyword evidence="3" id="KW-1185">Reference proteome</keyword>
<dbReference type="GO" id="GO:0030234">
    <property type="term" value="F:enzyme regulator activity"/>
    <property type="evidence" value="ECO:0007669"/>
    <property type="project" value="TreeGrafter"/>
</dbReference>
<dbReference type="GO" id="GO:0009252">
    <property type="term" value="P:peptidoglycan biosynthetic process"/>
    <property type="evidence" value="ECO:0007669"/>
    <property type="project" value="TreeGrafter"/>
</dbReference>
<gene>
    <name evidence="2" type="ORF">EXM22_16480</name>
</gene>
<dbReference type="EMBL" id="CP036150">
    <property type="protein sequence ID" value="QEN09955.1"/>
    <property type="molecule type" value="Genomic_DNA"/>
</dbReference>
<feature type="signal peptide" evidence="1">
    <location>
        <begin position="1"/>
        <end position="18"/>
    </location>
</feature>
<dbReference type="PROSITE" id="PS51257">
    <property type="entry name" value="PROKAR_LIPOPROTEIN"/>
    <property type="match status" value="1"/>
</dbReference>
<proteinExistence type="predicted"/>
<dbReference type="Proteomes" id="UP000324209">
    <property type="component" value="Chromosome"/>
</dbReference>
<protein>
    <submittedName>
        <fullName evidence="2">Penicillin-binding protein activator LpoB</fullName>
    </submittedName>
</protein>
<dbReference type="OrthoDB" id="9803653at2"/>
<dbReference type="PANTHER" id="PTHR40593">
    <property type="entry name" value="PENICILLIN-BINDING PROTEIN ACTIVATOR LPOB"/>
    <property type="match status" value="1"/>
</dbReference>
<dbReference type="Pfam" id="PF13036">
    <property type="entry name" value="LpoB"/>
    <property type="match status" value="1"/>
</dbReference>
<evidence type="ECO:0000313" key="2">
    <source>
        <dbReference type="EMBL" id="QEN09955.1"/>
    </source>
</evidence>
<organism evidence="2 3">
    <name type="scientific">Oceanispirochaeta crateris</name>
    <dbReference type="NCBI Taxonomy" id="2518645"/>
    <lineage>
        <taxon>Bacteria</taxon>
        <taxon>Pseudomonadati</taxon>
        <taxon>Spirochaetota</taxon>
        <taxon>Spirochaetia</taxon>
        <taxon>Spirochaetales</taxon>
        <taxon>Spirochaetaceae</taxon>
        <taxon>Oceanispirochaeta</taxon>
    </lineage>
</organism>
<evidence type="ECO:0000256" key="1">
    <source>
        <dbReference type="SAM" id="SignalP"/>
    </source>
</evidence>
<name>A0A5C1QPC1_9SPIO</name>
<keyword evidence="1" id="KW-0732">Signal</keyword>
<evidence type="ECO:0000313" key="3">
    <source>
        <dbReference type="Proteomes" id="UP000324209"/>
    </source>
</evidence>
<dbReference type="PANTHER" id="PTHR40593:SF1">
    <property type="entry name" value="PENICILLIN-BINDING PROTEIN ACTIVATOR LPOB"/>
    <property type="match status" value="1"/>
</dbReference>
<feature type="chain" id="PRO_5023083360" evidence="1">
    <location>
        <begin position="19"/>
        <end position="197"/>
    </location>
</feature>